<dbReference type="PROSITE" id="PS51128">
    <property type="entry name" value="ZF_DKSA_2"/>
    <property type="match status" value="1"/>
</dbReference>
<gene>
    <name evidence="6" type="ORF">K6Y31_12910</name>
</gene>
<feature type="domain" description="Zinc finger DksA/TraR C4-type" evidence="5">
    <location>
        <begin position="66"/>
        <end position="101"/>
    </location>
</feature>
<dbReference type="Gene3D" id="1.20.120.910">
    <property type="entry name" value="DksA, coiled-coil domain"/>
    <property type="match status" value="1"/>
</dbReference>
<keyword evidence="2" id="KW-0863">Zinc-finger</keyword>
<keyword evidence="3" id="KW-0862">Zinc</keyword>
<evidence type="ECO:0000256" key="2">
    <source>
        <dbReference type="ARBA" id="ARBA00022771"/>
    </source>
</evidence>
<organism evidence="6 7">
    <name type="scientific">Motilimonas cestriensis</name>
    <dbReference type="NCBI Taxonomy" id="2742685"/>
    <lineage>
        <taxon>Bacteria</taxon>
        <taxon>Pseudomonadati</taxon>
        <taxon>Pseudomonadota</taxon>
        <taxon>Gammaproteobacteria</taxon>
        <taxon>Alteromonadales</taxon>
        <taxon>Alteromonadales genera incertae sedis</taxon>
        <taxon>Motilimonas</taxon>
    </lineage>
</organism>
<dbReference type="Proteomes" id="UP001201273">
    <property type="component" value="Unassembled WGS sequence"/>
</dbReference>
<evidence type="ECO:0000313" key="6">
    <source>
        <dbReference type="EMBL" id="MCE2595713.1"/>
    </source>
</evidence>
<sequence length="109" mass="12327">MDYKHQVLAILNNAQQSSHQLAASQLLKLSNNDFIEAVVRLEMPQISDKVRLIKRIDAALCQIEFGLYGVCSDCEEAIEPELLASDPTEQRCICCKTKFEKRKKGFIAL</sequence>
<comment type="caution">
    <text evidence="6">The sequence shown here is derived from an EMBL/GenBank/DDBJ whole genome shotgun (WGS) entry which is preliminary data.</text>
</comment>
<reference evidence="6 7" key="1">
    <citation type="journal article" date="2022" name="Environ. Microbiol. Rep.">
        <title>Eco-phylogenetic analyses reveal divergent evolution of vitamin B12 metabolism in the marine bacterial family 'Psychromonadaceae'.</title>
        <authorList>
            <person name="Jin X."/>
            <person name="Yang Y."/>
            <person name="Cao H."/>
            <person name="Gao B."/>
            <person name="Zhao Z."/>
        </authorList>
    </citation>
    <scope>NUCLEOTIDE SEQUENCE [LARGE SCALE GENOMIC DNA]</scope>
    <source>
        <strain evidence="6 7">MKS20</strain>
    </source>
</reference>
<dbReference type="Pfam" id="PF01258">
    <property type="entry name" value="zf-dskA_traR"/>
    <property type="match status" value="1"/>
</dbReference>
<proteinExistence type="predicted"/>
<feature type="zinc finger region" description="dksA C4-type" evidence="4">
    <location>
        <begin position="71"/>
        <end position="95"/>
    </location>
</feature>
<name>A0ABS8WDC4_9GAMM</name>
<dbReference type="SUPFAM" id="SSF57716">
    <property type="entry name" value="Glucocorticoid receptor-like (DNA-binding domain)"/>
    <property type="match status" value="1"/>
</dbReference>
<dbReference type="InterPro" id="IPR000962">
    <property type="entry name" value="Znf_DskA_TraR"/>
</dbReference>
<dbReference type="EMBL" id="JAIMJA010000012">
    <property type="protein sequence ID" value="MCE2595713.1"/>
    <property type="molecule type" value="Genomic_DNA"/>
</dbReference>
<protein>
    <submittedName>
        <fullName evidence="6">TraR/DksA C4-type zinc finger protein</fullName>
    </submittedName>
</protein>
<evidence type="ECO:0000259" key="5">
    <source>
        <dbReference type="Pfam" id="PF01258"/>
    </source>
</evidence>
<evidence type="ECO:0000313" key="7">
    <source>
        <dbReference type="Proteomes" id="UP001201273"/>
    </source>
</evidence>
<evidence type="ECO:0000256" key="3">
    <source>
        <dbReference type="ARBA" id="ARBA00022833"/>
    </source>
</evidence>
<accession>A0ABS8WDC4</accession>
<evidence type="ECO:0000256" key="4">
    <source>
        <dbReference type="PROSITE-ProRule" id="PRU00510"/>
    </source>
</evidence>
<keyword evidence="7" id="KW-1185">Reference proteome</keyword>
<evidence type="ECO:0000256" key="1">
    <source>
        <dbReference type="ARBA" id="ARBA00022723"/>
    </source>
</evidence>
<keyword evidence="1" id="KW-0479">Metal-binding</keyword>